<dbReference type="SUPFAM" id="SSF53474">
    <property type="entry name" value="alpha/beta-Hydrolases"/>
    <property type="match status" value="1"/>
</dbReference>
<dbReference type="PANTHER" id="PTHR43798">
    <property type="entry name" value="MONOACYLGLYCEROL LIPASE"/>
    <property type="match status" value="1"/>
</dbReference>
<dbReference type="InterPro" id="IPR029058">
    <property type="entry name" value="AB_hydrolase_fold"/>
</dbReference>
<dbReference type="Gene3D" id="3.40.50.1820">
    <property type="entry name" value="alpha/beta hydrolase"/>
    <property type="match status" value="1"/>
</dbReference>
<keyword evidence="5" id="KW-1185">Reference proteome</keyword>
<evidence type="ECO:0000259" key="3">
    <source>
        <dbReference type="Pfam" id="PF12697"/>
    </source>
</evidence>
<protein>
    <recommendedName>
        <fullName evidence="3">AB hydrolase-1 domain-containing protein</fullName>
    </recommendedName>
</protein>
<reference evidence="5" key="1">
    <citation type="journal article" date="2019" name="Int. J. Syst. Evol. Microbiol.">
        <title>The Global Catalogue of Microorganisms (GCM) 10K type strain sequencing project: providing services to taxonomists for standard genome sequencing and annotation.</title>
        <authorList>
            <consortium name="The Broad Institute Genomics Platform"/>
            <consortium name="The Broad Institute Genome Sequencing Center for Infectious Disease"/>
            <person name="Wu L."/>
            <person name="Ma J."/>
        </authorList>
    </citation>
    <scope>NUCLEOTIDE SEQUENCE [LARGE SCALE GENOMIC DNA]</scope>
    <source>
        <strain evidence="5">NBRC 108725</strain>
    </source>
</reference>
<organism evidence="4 5">
    <name type="scientific">Naasia aerilata</name>
    <dbReference type="NCBI Taxonomy" id="1162966"/>
    <lineage>
        <taxon>Bacteria</taxon>
        <taxon>Bacillati</taxon>
        <taxon>Actinomycetota</taxon>
        <taxon>Actinomycetes</taxon>
        <taxon>Micrococcales</taxon>
        <taxon>Microbacteriaceae</taxon>
        <taxon>Naasia</taxon>
    </lineage>
</organism>
<accession>A0ABN6XR09</accession>
<keyword evidence="2" id="KW-1133">Transmembrane helix</keyword>
<keyword evidence="1" id="KW-0378">Hydrolase</keyword>
<evidence type="ECO:0000313" key="4">
    <source>
        <dbReference type="EMBL" id="BDZ47437.1"/>
    </source>
</evidence>
<proteinExistence type="predicted"/>
<evidence type="ECO:0000256" key="2">
    <source>
        <dbReference type="SAM" id="Phobius"/>
    </source>
</evidence>
<evidence type="ECO:0000256" key="1">
    <source>
        <dbReference type="ARBA" id="ARBA00022801"/>
    </source>
</evidence>
<dbReference type="InterPro" id="IPR000073">
    <property type="entry name" value="AB_hydrolase_1"/>
</dbReference>
<feature type="domain" description="AB hydrolase-1" evidence="3">
    <location>
        <begin position="6"/>
        <end position="201"/>
    </location>
</feature>
<dbReference type="Pfam" id="PF12697">
    <property type="entry name" value="Abhydrolase_6"/>
    <property type="match status" value="1"/>
</dbReference>
<name>A0ABN6XR09_9MICO</name>
<keyword evidence="2" id="KW-0472">Membrane</keyword>
<sequence length="208" mass="21701">MSAAAVRVAEALGHRRWSVLGHSLGGFVALDIAATRPDATVGVGLVSGTGGAVVDAIRRPLRGGLRLPWFAGMLLAMRALALLGPVGHGILRLLHAIRLLGPLSAPLFADRRSLHPSVTAALADEIRPVAFVRAARAAGRYDLDTWRAIACPVRSVVGERDVFVGPGDAAAFASRIRDFAAVRIQGAGHFAAIEQPAAVLQALRPIPA</sequence>
<dbReference type="EMBL" id="AP027731">
    <property type="protein sequence ID" value="BDZ47437.1"/>
    <property type="molecule type" value="Genomic_DNA"/>
</dbReference>
<gene>
    <name evidence="4" type="ORF">GCM10025866_33460</name>
</gene>
<dbReference type="RefSeq" id="WP_286277354.1">
    <property type="nucleotide sequence ID" value="NZ_AP027731.1"/>
</dbReference>
<feature type="transmembrane region" description="Helical" evidence="2">
    <location>
        <begin position="69"/>
        <end position="91"/>
    </location>
</feature>
<dbReference type="Proteomes" id="UP001321498">
    <property type="component" value="Chromosome"/>
</dbReference>
<dbReference type="PANTHER" id="PTHR43798:SF31">
    <property type="entry name" value="AB HYDROLASE SUPERFAMILY PROTEIN YCLE"/>
    <property type="match status" value="1"/>
</dbReference>
<dbReference type="InterPro" id="IPR050266">
    <property type="entry name" value="AB_hydrolase_sf"/>
</dbReference>
<evidence type="ECO:0000313" key="5">
    <source>
        <dbReference type="Proteomes" id="UP001321498"/>
    </source>
</evidence>
<keyword evidence="2" id="KW-0812">Transmembrane</keyword>